<dbReference type="AlphaFoldDB" id="A0A2K8UGE1"/>
<dbReference type="OrthoDB" id="9796575at2"/>
<evidence type="ECO:0000256" key="2">
    <source>
        <dbReference type="HAMAP-Rule" id="MF_00460"/>
    </source>
</evidence>
<dbReference type="InterPro" id="IPR016155">
    <property type="entry name" value="Mopterin_synth/thiamin_S_b"/>
</dbReference>
<protein>
    <recommendedName>
        <fullName evidence="2">UPF0125 protein THSYN_26785</fullName>
    </recommendedName>
</protein>
<evidence type="ECO:0000256" key="1">
    <source>
        <dbReference type="ARBA" id="ARBA00010645"/>
    </source>
</evidence>
<dbReference type="Gene3D" id="3.10.20.280">
    <property type="entry name" value="RnfH-like"/>
    <property type="match status" value="1"/>
</dbReference>
<organism evidence="3 4">
    <name type="scientific">Candidatus Thiodictyon syntrophicum</name>
    <dbReference type="NCBI Taxonomy" id="1166950"/>
    <lineage>
        <taxon>Bacteria</taxon>
        <taxon>Pseudomonadati</taxon>
        <taxon>Pseudomonadota</taxon>
        <taxon>Gammaproteobacteria</taxon>
        <taxon>Chromatiales</taxon>
        <taxon>Chromatiaceae</taxon>
        <taxon>Thiodictyon</taxon>
    </lineage>
</organism>
<dbReference type="KEGG" id="tsy:THSYN_26785"/>
<sequence>MKVQLVYANPARQFWVYVEVPDGATVRDVVLRSDVLRQFPEIDLEQQKLGIFGKLTPLDAPVADGDRIEIYRPLVADPKLVKQRGKAGSEAT</sequence>
<dbReference type="PANTHER" id="PTHR37483:SF1">
    <property type="entry name" value="UPF0125 PROTEIN RATB"/>
    <property type="match status" value="1"/>
</dbReference>
<proteinExistence type="inferred from homology"/>
<dbReference type="EMBL" id="CP020370">
    <property type="protein sequence ID" value="AUB84191.1"/>
    <property type="molecule type" value="Genomic_DNA"/>
</dbReference>
<evidence type="ECO:0000313" key="4">
    <source>
        <dbReference type="Proteomes" id="UP000232638"/>
    </source>
</evidence>
<dbReference type="HAMAP" id="MF_00460">
    <property type="entry name" value="UPF0125_RnfH"/>
    <property type="match status" value="1"/>
</dbReference>
<dbReference type="InterPro" id="IPR005346">
    <property type="entry name" value="RnfH"/>
</dbReference>
<accession>A0A2K8UGE1</accession>
<dbReference type="Proteomes" id="UP000232638">
    <property type="component" value="Chromosome"/>
</dbReference>
<dbReference type="InterPro" id="IPR037021">
    <property type="entry name" value="RnfH_sf"/>
</dbReference>
<gene>
    <name evidence="3" type="ORF">THSYN_26785</name>
</gene>
<evidence type="ECO:0000313" key="3">
    <source>
        <dbReference type="EMBL" id="AUB84191.1"/>
    </source>
</evidence>
<comment type="similarity">
    <text evidence="1 2">Belongs to the UPF0125 (RnfH) family.</text>
</comment>
<reference evidence="3 4" key="1">
    <citation type="submission" date="2017-03" db="EMBL/GenBank/DDBJ databases">
        <title>Complete genome sequence of Candidatus 'Thiodictyon syntrophicum' sp. nov. strain Cad16T, a photolithoautotroph purple sulfur bacterium isolated from an alpine meromictic lake.</title>
        <authorList>
            <person name="Luedin S.M."/>
            <person name="Pothier J.F."/>
            <person name="Danza F."/>
            <person name="Storelli N."/>
            <person name="Wittwer M."/>
            <person name="Tonolla M."/>
        </authorList>
    </citation>
    <scope>NUCLEOTIDE SEQUENCE [LARGE SCALE GENOMIC DNA]</scope>
    <source>
        <strain evidence="3 4">Cad16T</strain>
    </source>
</reference>
<dbReference type="PANTHER" id="PTHR37483">
    <property type="entry name" value="UPF0125 PROTEIN RATB"/>
    <property type="match status" value="1"/>
</dbReference>
<dbReference type="Pfam" id="PF03658">
    <property type="entry name" value="Ub-RnfH"/>
    <property type="match status" value="1"/>
</dbReference>
<dbReference type="RefSeq" id="WP_100921858.1">
    <property type="nucleotide sequence ID" value="NZ_CP020370.1"/>
</dbReference>
<keyword evidence="4" id="KW-1185">Reference proteome</keyword>
<name>A0A2K8UGE1_9GAMM</name>
<dbReference type="SUPFAM" id="SSF54285">
    <property type="entry name" value="MoaD/ThiS"/>
    <property type="match status" value="1"/>
</dbReference>
<dbReference type="NCBIfam" id="NF002490">
    <property type="entry name" value="PRK01777.1"/>
    <property type="match status" value="1"/>
</dbReference>